<evidence type="ECO:0000313" key="3">
    <source>
        <dbReference type="CGD" id="CAL0000168669"/>
    </source>
</evidence>
<dbReference type="OrthoDB" id="4018787at2759"/>
<feature type="region of interest" description="Disordered" evidence="1">
    <location>
        <begin position="140"/>
        <end position="206"/>
    </location>
</feature>
<keyword evidence="2" id="KW-1133">Transmembrane helix</keyword>
<dbReference type="EMBL" id="FM992695">
    <property type="protein sequence ID" value="CAX40474.1"/>
    <property type="molecule type" value="Genomic_DNA"/>
</dbReference>
<dbReference type="Proteomes" id="UP000002605">
    <property type="component" value="Chromosome R"/>
</dbReference>
<feature type="transmembrane region" description="Helical" evidence="2">
    <location>
        <begin position="399"/>
        <end position="417"/>
    </location>
</feature>
<dbReference type="KEGG" id="cdu:CD36_35090"/>
<gene>
    <name evidence="3" type="ordered locus">Cd36_35090</name>
    <name evidence="4" type="ORF">CD36_35090</name>
</gene>
<dbReference type="CGD" id="CAL0000168669">
    <property type="gene designation" value="Cd36_35090"/>
</dbReference>
<dbReference type="eggNOG" id="ENOG502RR0D">
    <property type="taxonomic scope" value="Eukaryota"/>
</dbReference>
<keyword evidence="2" id="KW-0472">Membrane</keyword>
<feature type="compositionally biased region" description="Polar residues" evidence="1">
    <location>
        <begin position="195"/>
        <end position="206"/>
    </location>
</feature>
<evidence type="ECO:0000256" key="1">
    <source>
        <dbReference type="SAM" id="MobiDB-lite"/>
    </source>
</evidence>
<dbReference type="AlphaFoldDB" id="B9WN07"/>
<sequence length="519" mass="58390">MNSNFKRFRILLESDLPNLQNEKSMIEINDRTTLKQLKQLIIGKNDEGSVTRTFIEQIKLSYEGNDIPSSLQDEETSVYELLGLNEEFLEKNNSIVRLKLTKHDNVNGTGGILSREFWKDFQSNDRFRFLPATNDSLQQLGSMSSNSVPLESTSDFARESGTTNPTATSSSSEPGIDSDISTSPTSTNPAPIPSNRETAIPGQQNSIPVVNRSTEQSPVKIDPFEPASLRVSGGSTWEMEGTSYDTMIESNTGKTMLVKQDDLSKVEYEFTLNIDNMVKKVTLSTAQCIIVDNGLHDPYLLLSPMGAAKVHNVFRSASGEPLVQKVQVMMHDGDSHPEPESNEEVIPGVPDNINVEDAEIDDLMDRLYTNGRSLLINMVKLTFVLYLMGFRLNKHMMNYWFHYAVLLVLLFHAYVLLCTGANRVIRFGGNVNDISIMMDRVVRACVRRTSELELVQSPDPAWLKTVKLNFENIWKDTLLFGLCIFPSMQTRVFDQLSLAEENVSVYEELVEPNDMEVEN</sequence>
<dbReference type="HOGENOM" id="CLU_037643_0_0_1"/>
<proteinExistence type="predicted"/>
<reference evidence="4 5" key="1">
    <citation type="journal article" date="2009" name="Genome Res.">
        <title>Comparative genomics of the fungal pathogens Candida dubliniensis and Candida albicans.</title>
        <authorList>
            <person name="Jackson A.P."/>
            <person name="Gamble J.A."/>
            <person name="Yeomans T."/>
            <person name="Moran G.P."/>
            <person name="Saunders D."/>
            <person name="Harris D."/>
            <person name="Aslett M."/>
            <person name="Barrell J.F."/>
            <person name="Butler G."/>
            <person name="Citiulo F."/>
            <person name="Coleman D.C."/>
            <person name="de Groot P.W.J."/>
            <person name="Goodwin T.J."/>
            <person name="Quail M.A."/>
            <person name="McQuillan J."/>
            <person name="Munro C.A."/>
            <person name="Pain A."/>
            <person name="Poulter R.T."/>
            <person name="Rajandream M.A."/>
            <person name="Renauld H."/>
            <person name="Spiering M.J."/>
            <person name="Tivey A."/>
            <person name="Gow N.A.R."/>
            <person name="Barrell B."/>
            <person name="Sullivan D.J."/>
            <person name="Berriman M."/>
        </authorList>
    </citation>
    <scope>NUCLEOTIDE SEQUENCE [LARGE SCALE GENOMIC DNA]</scope>
    <source>
        <strain evidence="5">CD36 / ATCC MYA-646 / CBS 7987 / NCPF 3949 / NRRL Y-17841</strain>
    </source>
</reference>
<keyword evidence="5" id="KW-1185">Reference proteome</keyword>
<keyword evidence="2" id="KW-0812">Transmembrane</keyword>
<dbReference type="GeneID" id="8049500"/>
<organism evidence="4 5">
    <name type="scientific">Candida dubliniensis (strain CD36 / ATCC MYA-646 / CBS 7987 / NCPF 3949 / NRRL Y-17841)</name>
    <name type="common">Yeast</name>
    <dbReference type="NCBI Taxonomy" id="573826"/>
    <lineage>
        <taxon>Eukaryota</taxon>
        <taxon>Fungi</taxon>
        <taxon>Dikarya</taxon>
        <taxon>Ascomycota</taxon>
        <taxon>Saccharomycotina</taxon>
        <taxon>Pichiomycetes</taxon>
        <taxon>Debaryomycetaceae</taxon>
        <taxon>Candida/Lodderomyces clade</taxon>
        <taxon>Candida</taxon>
    </lineage>
</organism>
<feature type="compositionally biased region" description="Low complexity" evidence="1">
    <location>
        <begin position="177"/>
        <end position="187"/>
    </location>
</feature>
<evidence type="ECO:0000313" key="5">
    <source>
        <dbReference type="Proteomes" id="UP000002605"/>
    </source>
</evidence>
<feature type="compositionally biased region" description="Polar residues" evidence="1">
    <location>
        <begin position="140"/>
        <end position="173"/>
    </location>
</feature>
<protein>
    <submittedName>
        <fullName evidence="4">Uncharacterized protein</fullName>
    </submittedName>
</protein>
<feature type="transmembrane region" description="Helical" evidence="2">
    <location>
        <begin position="374"/>
        <end position="393"/>
    </location>
</feature>
<evidence type="ECO:0000256" key="2">
    <source>
        <dbReference type="SAM" id="Phobius"/>
    </source>
</evidence>
<dbReference type="RefSeq" id="XP_002422466.1">
    <property type="nucleotide sequence ID" value="XM_002422421.1"/>
</dbReference>
<evidence type="ECO:0000313" key="4">
    <source>
        <dbReference type="EMBL" id="CAX40474.1"/>
    </source>
</evidence>
<accession>B9WN07</accession>
<name>B9WN07_CANDC</name>